<keyword evidence="1" id="KW-0378">Hydrolase</keyword>
<protein>
    <recommendedName>
        <fullName evidence="6">Phosphoesterase</fullName>
    </recommendedName>
</protein>
<dbReference type="Pfam" id="PF04185">
    <property type="entry name" value="Phosphoesterase"/>
    <property type="match status" value="1"/>
</dbReference>
<dbReference type="RefSeq" id="WP_043125757.1">
    <property type="nucleotide sequence ID" value="NZ_JTDL01000141.1"/>
</dbReference>
<feature type="signal peptide" evidence="3">
    <location>
        <begin position="1"/>
        <end position="21"/>
    </location>
</feature>
<keyword evidence="5" id="KW-1185">Reference proteome</keyword>
<dbReference type="GO" id="GO:0016788">
    <property type="term" value="F:hydrolase activity, acting on ester bonds"/>
    <property type="evidence" value="ECO:0007669"/>
    <property type="project" value="InterPro"/>
</dbReference>
<gene>
    <name evidence="4" type="ORF">LK10_16050</name>
</gene>
<evidence type="ECO:0008006" key="6">
    <source>
        <dbReference type="Google" id="ProtNLM"/>
    </source>
</evidence>
<evidence type="ECO:0000313" key="5">
    <source>
        <dbReference type="Proteomes" id="UP000030982"/>
    </source>
</evidence>
<dbReference type="GO" id="GO:0009395">
    <property type="term" value="P:phospholipid catabolic process"/>
    <property type="evidence" value="ECO:0007669"/>
    <property type="project" value="TreeGrafter"/>
</dbReference>
<feature type="chain" id="PRO_5038545112" description="Phosphoesterase" evidence="3">
    <location>
        <begin position="22"/>
        <end position="450"/>
    </location>
</feature>
<dbReference type="InterPro" id="IPR007312">
    <property type="entry name" value="Phosphoesterase"/>
</dbReference>
<evidence type="ECO:0000256" key="3">
    <source>
        <dbReference type="SAM" id="SignalP"/>
    </source>
</evidence>
<evidence type="ECO:0000313" key="4">
    <source>
        <dbReference type="EMBL" id="KHL01392.1"/>
    </source>
</evidence>
<keyword evidence="2" id="KW-0843">Virulence</keyword>
<reference evidence="4 5" key="1">
    <citation type="submission" date="2014-09" db="EMBL/GenBank/DDBJ databases">
        <title>Genome sequence of Sinomonas sp. MUSC 117.</title>
        <authorList>
            <person name="Lee L.-H."/>
        </authorList>
    </citation>
    <scope>NUCLEOTIDE SEQUENCE [LARGE SCALE GENOMIC DNA]</scope>
    <source>
        <strain evidence="4 5">MUSC 117</strain>
    </source>
</reference>
<dbReference type="STRING" id="1338436.LK10_16050"/>
<dbReference type="PANTHER" id="PTHR31956:SF8">
    <property type="entry name" value="ACID PHOSPHATASE PHOA (AFU_ORTHOLOGUE AFUA_1G03570)"/>
    <property type="match status" value="1"/>
</dbReference>
<evidence type="ECO:0000256" key="1">
    <source>
        <dbReference type="ARBA" id="ARBA00022801"/>
    </source>
</evidence>
<dbReference type="PANTHER" id="PTHR31956">
    <property type="entry name" value="NON-SPECIFIC PHOSPHOLIPASE C4-RELATED"/>
    <property type="match status" value="1"/>
</dbReference>
<dbReference type="AlphaFoldDB" id="A0A0B2AI34"/>
<sequence length="450" mass="46479">MLRLPRLSLAAIGAAITLVTAAGISSASPGSGASAPVPPGAIKHVLVIDLENEDYASSFGPDSPATYLNEVLVPQGQLLTNYYATGHFSTDNYLAQISGQAPNTVSGNDCITNPTTLASTYTDVTPGTPNPDQAKYPGQVDGSGCVYPSAVQTIGNQLDALPRAQNSSGMAWRQYAEDMGNDPARDYGTPDPLGGTDCAHPAADGTFPNKATTTDQYAIRHVPFLFFHSVTDNASYCAQHVVPSGTVTAGPQGDVFTGHLAADLAQERTTPAFAMVTPNTCNDGHDATCVGTNAEGTHAGGLVGADLWLKHWMPLILNSPAYRHGQMLVVVTFDEASTSDTSACCNEQPGPDSANPGYPPLATAFGILPAPTGPGQYPGGGRVGAVLLNSKWITPGSTNATPYNHYSALRSYEDLLGITTGGSDGKGHLGFAGQPGLAAFGADVFTKPKP</sequence>
<organism evidence="4 5">
    <name type="scientific">Sinomonas humi</name>
    <dbReference type="NCBI Taxonomy" id="1338436"/>
    <lineage>
        <taxon>Bacteria</taxon>
        <taxon>Bacillati</taxon>
        <taxon>Actinomycetota</taxon>
        <taxon>Actinomycetes</taxon>
        <taxon>Micrococcales</taxon>
        <taxon>Micrococcaceae</taxon>
        <taxon>Sinomonas</taxon>
    </lineage>
</organism>
<proteinExistence type="predicted"/>
<name>A0A0B2AI34_9MICC</name>
<comment type="caution">
    <text evidence="4">The sequence shown here is derived from an EMBL/GenBank/DDBJ whole genome shotgun (WGS) entry which is preliminary data.</text>
</comment>
<dbReference type="Proteomes" id="UP000030982">
    <property type="component" value="Unassembled WGS sequence"/>
</dbReference>
<dbReference type="InterPro" id="IPR017850">
    <property type="entry name" value="Alkaline_phosphatase_core_sf"/>
</dbReference>
<dbReference type="Gene3D" id="3.40.720.10">
    <property type="entry name" value="Alkaline Phosphatase, subunit A"/>
    <property type="match status" value="1"/>
</dbReference>
<accession>A0A0B2AI34</accession>
<dbReference type="EMBL" id="JTDL01000141">
    <property type="protein sequence ID" value="KHL01392.1"/>
    <property type="molecule type" value="Genomic_DNA"/>
</dbReference>
<dbReference type="OrthoDB" id="345880at2"/>
<keyword evidence="3" id="KW-0732">Signal</keyword>
<evidence type="ECO:0000256" key="2">
    <source>
        <dbReference type="ARBA" id="ARBA00023026"/>
    </source>
</evidence>